<evidence type="ECO:0000313" key="1">
    <source>
        <dbReference type="EMBL" id="QHT02569.1"/>
    </source>
</evidence>
<sequence length="44" mass="5287">MNNFYYILYDLDSVRKVKPIKIQLCYSRTDKNVIIAFNTLLDIM</sequence>
<dbReference type="AlphaFoldDB" id="A0A6C0CFV7"/>
<protein>
    <submittedName>
        <fullName evidence="1">Uncharacterized protein</fullName>
    </submittedName>
</protein>
<organism evidence="1">
    <name type="scientific">viral metagenome</name>
    <dbReference type="NCBI Taxonomy" id="1070528"/>
    <lineage>
        <taxon>unclassified sequences</taxon>
        <taxon>metagenomes</taxon>
        <taxon>organismal metagenomes</taxon>
    </lineage>
</organism>
<proteinExistence type="predicted"/>
<name>A0A6C0CFV7_9ZZZZ</name>
<accession>A0A6C0CFV7</accession>
<dbReference type="EMBL" id="MN739395">
    <property type="protein sequence ID" value="QHT02569.1"/>
    <property type="molecule type" value="Genomic_DNA"/>
</dbReference>
<reference evidence="1" key="1">
    <citation type="journal article" date="2020" name="Nature">
        <title>Giant virus diversity and host interactions through global metagenomics.</title>
        <authorList>
            <person name="Schulz F."/>
            <person name="Roux S."/>
            <person name="Paez-Espino D."/>
            <person name="Jungbluth S."/>
            <person name="Walsh D.A."/>
            <person name="Denef V.J."/>
            <person name="McMahon K.D."/>
            <person name="Konstantinidis K.T."/>
            <person name="Eloe-Fadrosh E.A."/>
            <person name="Kyrpides N.C."/>
            <person name="Woyke T."/>
        </authorList>
    </citation>
    <scope>NUCLEOTIDE SEQUENCE</scope>
    <source>
        <strain evidence="1">GVMAG-M-3300020595-32</strain>
    </source>
</reference>